<sequence>MAMKRRTDNKGRILRVGESQRKDGRYQYQYTDSVGKRQCIYDLTLAGLREKEKMIIRDLRDGIRTGESKKITLNILFRKYLENHKTIRKSTEVLYKSYWKNHIKSADIGERAISDIRSSDIVRFYNHLLEKGLSSRTVGVINAALQPCFEMAIEDDLIRKNPCKNAMARIPQTEAANRRAMTIDEQRRFVNFVSKDKVYRHYLPLFTTLLGTGMRIGECLGLTWENLDFKDGLIYVTHSLRYDNYGDGYKLHISKPKTESGKRVIPMMEDVRRQLLKQREHSFMSQSSKECMVDGYSGFVFVKETGKVFLTNEINAMLNRICKKYNKLEERAAEEEKRHPIVLPHLSAHVMRHTFCTRFCENETNVKVIQEIMGHSNVGVTMNIYNHVTLDKAKETMKNMEGKMIIS</sequence>
<evidence type="ECO:0000313" key="2">
    <source>
        <dbReference type="Proteomes" id="UP000307720"/>
    </source>
</evidence>
<proteinExistence type="predicted"/>
<organism evidence="1 2">
    <name type="scientific">Hominisplanchenecus murintestinalis</name>
    <dbReference type="NCBI Taxonomy" id="2941517"/>
    <lineage>
        <taxon>Bacteria</taxon>
        <taxon>Bacillati</taxon>
        <taxon>Bacillota</taxon>
        <taxon>Clostridia</taxon>
        <taxon>Lachnospirales</taxon>
        <taxon>Lachnospiraceae</taxon>
        <taxon>Hominisplanchenecus</taxon>
    </lineage>
</organism>
<gene>
    <name evidence="1" type="ORF">E5357_08415</name>
</gene>
<comment type="caution">
    <text evidence="1">The sequence shown here is derived from an EMBL/GenBank/DDBJ whole genome shotgun (WGS) entry which is preliminary data.</text>
</comment>
<reference evidence="1" key="1">
    <citation type="submission" date="2019-04" db="EMBL/GenBank/DDBJ databases">
        <title>Microbes associate with the intestines of laboratory mice.</title>
        <authorList>
            <person name="Navarre W."/>
            <person name="Wong E."/>
            <person name="Huang K."/>
            <person name="Tropini C."/>
            <person name="Ng K."/>
            <person name="Yu B."/>
        </authorList>
    </citation>
    <scope>NUCLEOTIDE SEQUENCE</scope>
    <source>
        <strain evidence="1">NM72_1-8</strain>
    </source>
</reference>
<accession>A0AC61R0S2</accession>
<evidence type="ECO:0000313" key="1">
    <source>
        <dbReference type="EMBL" id="TGX98528.1"/>
    </source>
</evidence>
<dbReference type="Proteomes" id="UP000307720">
    <property type="component" value="Unassembled WGS sequence"/>
</dbReference>
<keyword evidence="2" id="KW-1185">Reference proteome</keyword>
<protein>
    <submittedName>
        <fullName evidence="1">Site-specific integrase</fullName>
    </submittedName>
</protein>
<name>A0AC61R0S2_9FIRM</name>
<dbReference type="EMBL" id="SRZB01000016">
    <property type="protein sequence ID" value="TGX98528.1"/>
    <property type="molecule type" value="Genomic_DNA"/>
</dbReference>